<dbReference type="KEGG" id="svl:Strvi_2059"/>
<gene>
    <name evidence="1" type="ORF">Strvi_2059</name>
</gene>
<reference evidence="1" key="1">
    <citation type="submission" date="2011-08" db="EMBL/GenBank/DDBJ databases">
        <title>Complete sequence of chromosome of Streptomyces violaceusniger Tu 4113.</title>
        <authorList>
            <consortium name="US DOE Joint Genome Institute"/>
            <person name="Lucas S."/>
            <person name="Han J."/>
            <person name="Lapidus A."/>
            <person name="Cheng J.-F."/>
            <person name="Goodwin L."/>
            <person name="Pitluck S."/>
            <person name="Peters L."/>
            <person name="Ivanova N."/>
            <person name="Daligault H."/>
            <person name="Detter J.C."/>
            <person name="Han C."/>
            <person name="Tapia R."/>
            <person name="Land M."/>
            <person name="Hauser L."/>
            <person name="Kyrpides N."/>
            <person name="Ivanova N."/>
            <person name="Pagani I."/>
            <person name="Hagen A."/>
            <person name="Katz L."/>
            <person name="Fiedler H.-P."/>
            <person name="Keasling J."/>
            <person name="Fortman J."/>
            <person name="Woyke T."/>
        </authorList>
    </citation>
    <scope>NUCLEOTIDE SEQUENCE [LARGE SCALE GENOMIC DNA]</scope>
    <source>
        <strain evidence="1">Tu 4113</strain>
    </source>
</reference>
<sequence length="268" mass="28858">MVLPDTRLPRTFSGISRASSVDCDATKAHKVPAPTISRDVSGTTNDLTCLERRGSNGIKGRRFLSMRPSGSRVLPVDCYGSVLQLRCTWTLEPFLGQGASYLCGEFEVRAVCCPQLMTCSTEAVCLLCGIGVCRNDQSIFGVSRGRAGHAEPDSVLVGHGAVCVTERDRSPSVLDAAACVFIARNSSEPDSHILATGRQDAFPAIPRSWLREARCVFLKARSLGGKQGCHGFARDTFEADPGWDLYRVVVRTWTGCHPPCPGADEGHG</sequence>
<evidence type="ECO:0000313" key="1">
    <source>
        <dbReference type="EMBL" id="AEM81792.1"/>
    </source>
</evidence>
<proteinExistence type="predicted"/>
<dbReference type="AlphaFoldDB" id="G2NTE4"/>
<organism evidence="1 2">
    <name type="scientific">Streptomyces violaceusniger (strain Tu 4113)</name>
    <dbReference type="NCBI Taxonomy" id="653045"/>
    <lineage>
        <taxon>Bacteria</taxon>
        <taxon>Bacillati</taxon>
        <taxon>Actinomycetota</taxon>
        <taxon>Actinomycetes</taxon>
        <taxon>Kitasatosporales</taxon>
        <taxon>Streptomycetaceae</taxon>
        <taxon>Streptomyces</taxon>
        <taxon>Streptomyces violaceusniger group</taxon>
    </lineage>
</organism>
<dbReference type="EMBL" id="CP002994">
    <property type="protein sequence ID" value="AEM81792.1"/>
    <property type="molecule type" value="Genomic_DNA"/>
</dbReference>
<accession>G2NTE4</accession>
<dbReference type="HOGENOM" id="CLU_1037973_0_0_11"/>
<keyword evidence="2" id="KW-1185">Reference proteome</keyword>
<name>G2NTE4_STRV4</name>
<evidence type="ECO:0000313" key="2">
    <source>
        <dbReference type="Proteomes" id="UP000008703"/>
    </source>
</evidence>
<dbReference type="Proteomes" id="UP000008703">
    <property type="component" value="Chromosome"/>
</dbReference>
<protein>
    <submittedName>
        <fullName evidence="1">Uncharacterized protein</fullName>
    </submittedName>
</protein>